<dbReference type="FunFam" id="3.40.50.970:FF:000129">
    <property type="entry name" value="Transketolase"/>
    <property type="match status" value="1"/>
</dbReference>
<feature type="non-terminal residue" evidence="5">
    <location>
        <position position="264"/>
    </location>
</feature>
<comment type="caution">
    <text evidence="5">The sequence shown here is derived from an EMBL/GenBank/DDBJ whole genome shotgun (WGS) entry which is preliminary data.</text>
</comment>
<dbReference type="EMBL" id="BARU01030267">
    <property type="protein sequence ID" value="GAH75639.1"/>
    <property type="molecule type" value="Genomic_DNA"/>
</dbReference>
<evidence type="ECO:0000259" key="4">
    <source>
        <dbReference type="SMART" id="SM00861"/>
    </source>
</evidence>
<dbReference type="Pfam" id="PF02779">
    <property type="entry name" value="Transket_pyr"/>
    <property type="match status" value="1"/>
</dbReference>
<evidence type="ECO:0000256" key="2">
    <source>
        <dbReference type="ARBA" id="ARBA00007131"/>
    </source>
</evidence>
<sequence>INKGLKKSSPIVALDCDLKESVRTLFFEKIAPEWFIEGGVQEHNTATIAGVLSIEGILTFFAGFGVFGIDEVYNQQRLNAINHTNLKVIITHSGVNVGKDGKTHHCIDFLGLARNLPGFRVIIPADPNQTDRVIRYISKEEGNFLVVMGRSKNPVITDTTGQPLFGGDYTFSYGKVEVVREGEKGVIMTYGSSLKEAIHSWEELKDEGIDLDIWNVSAPLALSLEDIEKAVFKGPIFTFEDHLVYSGIGIIVGNLIAETGMGTI</sequence>
<dbReference type="SUPFAM" id="SSF52922">
    <property type="entry name" value="TK C-terminal domain-like"/>
    <property type="match status" value="1"/>
</dbReference>
<comment type="cofactor">
    <cofactor evidence="1">
        <name>thiamine diphosphate</name>
        <dbReference type="ChEBI" id="CHEBI:58937"/>
    </cofactor>
</comment>
<dbReference type="InterPro" id="IPR029061">
    <property type="entry name" value="THDP-binding"/>
</dbReference>
<name>X1JB95_9ZZZZ</name>
<dbReference type="InterPro" id="IPR051157">
    <property type="entry name" value="PDH/Transketolase"/>
</dbReference>
<dbReference type="CDD" id="cd07033">
    <property type="entry name" value="TPP_PYR_DXS_TK_like"/>
    <property type="match status" value="1"/>
</dbReference>
<dbReference type="Gene3D" id="3.40.50.920">
    <property type="match status" value="1"/>
</dbReference>
<dbReference type="Pfam" id="PF02780">
    <property type="entry name" value="Transketolase_C"/>
    <property type="match status" value="1"/>
</dbReference>
<dbReference type="Gene3D" id="3.40.50.970">
    <property type="match status" value="1"/>
</dbReference>
<dbReference type="InterPro" id="IPR005475">
    <property type="entry name" value="Transketolase-like_Pyr-bd"/>
</dbReference>
<dbReference type="SUPFAM" id="SSF52518">
    <property type="entry name" value="Thiamin diphosphate-binding fold (THDP-binding)"/>
    <property type="match status" value="1"/>
</dbReference>
<gene>
    <name evidence="5" type="ORF">S03H2_48061</name>
</gene>
<evidence type="ECO:0000313" key="5">
    <source>
        <dbReference type="EMBL" id="GAH75639.1"/>
    </source>
</evidence>
<evidence type="ECO:0000256" key="3">
    <source>
        <dbReference type="ARBA" id="ARBA00023052"/>
    </source>
</evidence>
<organism evidence="5">
    <name type="scientific">marine sediment metagenome</name>
    <dbReference type="NCBI Taxonomy" id="412755"/>
    <lineage>
        <taxon>unclassified sequences</taxon>
        <taxon>metagenomes</taxon>
        <taxon>ecological metagenomes</taxon>
    </lineage>
</organism>
<feature type="non-terminal residue" evidence="5">
    <location>
        <position position="1"/>
    </location>
</feature>
<dbReference type="InterPro" id="IPR009014">
    <property type="entry name" value="Transketo_C/PFOR_II"/>
</dbReference>
<keyword evidence="3" id="KW-0786">Thiamine pyrophosphate</keyword>
<dbReference type="PANTHER" id="PTHR43825">
    <property type="entry name" value="PYRUVATE DEHYDROGENASE E1 COMPONENT"/>
    <property type="match status" value="1"/>
</dbReference>
<reference evidence="5" key="1">
    <citation type="journal article" date="2014" name="Front. Microbiol.">
        <title>High frequency of phylogenetically diverse reductive dehalogenase-homologous genes in deep subseafloor sedimentary metagenomes.</title>
        <authorList>
            <person name="Kawai M."/>
            <person name="Futagami T."/>
            <person name="Toyoda A."/>
            <person name="Takaki Y."/>
            <person name="Nishi S."/>
            <person name="Hori S."/>
            <person name="Arai W."/>
            <person name="Tsubouchi T."/>
            <person name="Morono Y."/>
            <person name="Uchiyama I."/>
            <person name="Ito T."/>
            <person name="Fujiyama A."/>
            <person name="Inagaki F."/>
            <person name="Takami H."/>
        </authorList>
    </citation>
    <scope>NUCLEOTIDE SEQUENCE</scope>
    <source>
        <strain evidence="5">Expedition CK06-06</strain>
    </source>
</reference>
<protein>
    <recommendedName>
        <fullName evidence="4">Transketolase-like pyrimidine-binding domain-containing protein</fullName>
    </recommendedName>
</protein>
<proteinExistence type="inferred from homology"/>
<accession>X1JB95</accession>
<comment type="similarity">
    <text evidence="2">Belongs to the transketolase family.</text>
</comment>
<dbReference type="AlphaFoldDB" id="X1JB95"/>
<evidence type="ECO:0000256" key="1">
    <source>
        <dbReference type="ARBA" id="ARBA00001964"/>
    </source>
</evidence>
<dbReference type="InterPro" id="IPR033248">
    <property type="entry name" value="Transketolase_C"/>
</dbReference>
<dbReference type="SMART" id="SM00861">
    <property type="entry name" value="Transket_pyr"/>
    <property type="match status" value="1"/>
</dbReference>
<dbReference type="PANTHER" id="PTHR43825:SF1">
    <property type="entry name" value="TRANSKETOLASE-LIKE PYRIMIDINE-BINDING DOMAIN-CONTAINING PROTEIN"/>
    <property type="match status" value="1"/>
</dbReference>
<feature type="domain" description="Transketolase-like pyrimidine-binding" evidence="4">
    <location>
        <begin position="1"/>
        <end position="155"/>
    </location>
</feature>